<dbReference type="VEuPathDB" id="CryptoDB:Vbra_4487"/>
<accession>A0A0G4FVM9</accession>
<dbReference type="PhylomeDB" id="A0A0G4FVM9"/>
<dbReference type="AlphaFoldDB" id="A0A0G4FVM9"/>
<organism evidence="1 2">
    <name type="scientific">Vitrella brassicaformis (strain CCMP3155)</name>
    <dbReference type="NCBI Taxonomy" id="1169540"/>
    <lineage>
        <taxon>Eukaryota</taxon>
        <taxon>Sar</taxon>
        <taxon>Alveolata</taxon>
        <taxon>Colpodellida</taxon>
        <taxon>Vitrellaceae</taxon>
        <taxon>Vitrella</taxon>
    </lineage>
</organism>
<reference evidence="1 2" key="1">
    <citation type="submission" date="2014-11" db="EMBL/GenBank/DDBJ databases">
        <authorList>
            <person name="Zhu J."/>
            <person name="Qi W."/>
            <person name="Song R."/>
        </authorList>
    </citation>
    <scope>NUCLEOTIDE SEQUENCE [LARGE SCALE GENOMIC DNA]</scope>
</reference>
<proteinExistence type="predicted"/>
<evidence type="ECO:0000313" key="1">
    <source>
        <dbReference type="EMBL" id="CEM18604.1"/>
    </source>
</evidence>
<name>A0A0G4FVM9_VITBC</name>
<dbReference type="InParanoid" id="A0A0G4FVM9"/>
<dbReference type="SUPFAM" id="SSF50494">
    <property type="entry name" value="Trypsin-like serine proteases"/>
    <property type="match status" value="1"/>
</dbReference>
<gene>
    <name evidence="1" type="ORF">Vbra_4487</name>
</gene>
<protein>
    <submittedName>
        <fullName evidence="1">Uncharacterized protein</fullName>
    </submittedName>
</protein>
<dbReference type="Proteomes" id="UP000041254">
    <property type="component" value="Unassembled WGS sequence"/>
</dbReference>
<evidence type="ECO:0000313" key="2">
    <source>
        <dbReference type="Proteomes" id="UP000041254"/>
    </source>
</evidence>
<dbReference type="EMBL" id="CDMY01000504">
    <property type="protein sequence ID" value="CEM18604.1"/>
    <property type="molecule type" value="Genomic_DNA"/>
</dbReference>
<sequence length="384" mass="42784">MVASYTRGLDDVPLPLQASIFRMIPAHPYETPTGLHGDPASHVLASTFLLDAPHEPLFVTRSDKVIDADYVILQSTFTNSTLLGRVVMKCPKWDVAFIKLQEPYSLDAYKQYVSEKLGGVVPEPFVAEDASHEAIEGAPVMVMGYMANQGSMLPADVEVGEGEGKLSYSPYTGPATLHGTLKDTLCSIENGVMLPHNVYVPFGTSGGPTVERNTGRVLGMSAVAYLEDEDDEMAPSEMPTFLSVFVWKLLMLARVYADNQKEEFTTIVGIPRLEKDWSKNETEMCFSEGLMKAGLASASYEEMAPLDVEIQQLREAFTDAVLRKHWDVLSVAFGMENIKKEDIDEMPAPIFFQVLHDLMYLWVNPHIHQVPARRDWVHSRQPLI</sequence>
<dbReference type="InterPro" id="IPR009003">
    <property type="entry name" value="Peptidase_S1_PA"/>
</dbReference>
<keyword evidence="2" id="KW-1185">Reference proteome</keyword>